<dbReference type="KEGG" id="gtt:GUITHDRAFT_156678"/>
<evidence type="ECO:0000313" key="3">
    <source>
        <dbReference type="EnsemblProtists" id="EKX31096"/>
    </source>
</evidence>
<dbReference type="Proteomes" id="UP000011087">
    <property type="component" value="Unassembled WGS sequence"/>
</dbReference>
<protein>
    <submittedName>
        <fullName evidence="2 3">Uncharacterized protein</fullName>
    </submittedName>
</protein>
<dbReference type="EMBL" id="JH993363">
    <property type="protein sequence ID" value="EKX31096.1"/>
    <property type="molecule type" value="Genomic_DNA"/>
</dbReference>
<evidence type="ECO:0000256" key="1">
    <source>
        <dbReference type="SAM" id="Phobius"/>
    </source>
</evidence>
<reference evidence="2 4" key="1">
    <citation type="journal article" date="2012" name="Nature">
        <title>Algal genomes reveal evolutionary mosaicism and the fate of nucleomorphs.</title>
        <authorList>
            <consortium name="DOE Joint Genome Institute"/>
            <person name="Curtis B.A."/>
            <person name="Tanifuji G."/>
            <person name="Burki F."/>
            <person name="Gruber A."/>
            <person name="Irimia M."/>
            <person name="Maruyama S."/>
            <person name="Arias M.C."/>
            <person name="Ball S.G."/>
            <person name="Gile G.H."/>
            <person name="Hirakawa Y."/>
            <person name="Hopkins J.F."/>
            <person name="Kuo A."/>
            <person name="Rensing S.A."/>
            <person name="Schmutz J."/>
            <person name="Symeonidi A."/>
            <person name="Elias M."/>
            <person name="Eveleigh R.J."/>
            <person name="Herman E.K."/>
            <person name="Klute M.J."/>
            <person name="Nakayama T."/>
            <person name="Obornik M."/>
            <person name="Reyes-Prieto A."/>
            <person name="Armbrust E.V."/>
            <person name="Aves S.J."/>
            <person name="Beiko R.G."/>
            <person name="Coutinho P."/>
            <person name="Dacks J.B."/>
            <person name="Durnford D.G."/>
            <person name="Fast N.M."/>
            <person name="Green B.R."/>
            <person name="Grisdale C.J."/>
            <person name="Hempel F."/>
            <person name="Henrissat B."/>
            <person name="Hoppner M.P."/>
            <person name="Ishida K."/>
            <person name="Kim E."/>
            <person name="Koreny L."/>
            <person name="Kroth P.G."/>
            <person name="Liu Y."/>
            <person name="Malik S.B."/>
            <person name="Maier U.G."/>
            <person name="McRose D."/>
            <person name="Mock T."/>
            <person name="Neilson J.A."/>
            <person name="Onodera N.T."/>
            <person name="Poole A.M."/>
            <person name="Pritham E.J."/>
            <person name="Richards T.A."/>
            <person name="Rocap G."/>
            <person name="Roy S.W."/>
            <person name="Sarai C."/>
            <person name="Schaack S."/>
            <person name="Shirato S."/>
            <person name="Slamovits C.H."/>
            <person name="Spencer D.F."/>
            <person name="Suzuki S."/>
            <person name="Worden A.Z."/>
            <person name="Zauner S."/>
            <person name="Barry K."/>
            <person name="Bell C."/>
            <person name="Bharti A.K."/>
            <person name="Crow J.A."/>
            <person name="Grimwood J."/>
            <person name="Kramer R."/>
            <person name="Lindquist E."/>
            <person name="Lucas S."/>
            <person name="Salamov A."/>
            <person name="McFadden G.I."/>
            <person name="Lane C.E."/>
            <person name="Keeling P.J."/>
            <person name="Gray M.W."/>
            <person name="Grigoriev I.V."/>
            <person name="Archibald J.M."/>
        </authorList>
    </citation>
    <scope>NUCLEOTIDE SEQUENCE</scope>
    <source>
        <strain evidence="2 4">CCMP2712</strain>
    </source>
</reference>
<reference evidence="3" key="3">
    <citation type="submission" date="2016-03" db="UniProtKB">
        <authorList>
            <consortium name="EnsemblProtists"/>
        </authorList>
    </citation>
    <scope>IDENTIFICATION</scope>
</reference>
<dbReference type="EnsemblProtists" id="EKX31096">
    <property type="protein sequence ID" value="EKX31096"/>
    <property type="gene ID" value="GUITHDRAFT_156678"/>
</dbReference>
<keyword evidence="1" id="KW-1133">Transmembrane helix</keyword>
<evidence type="ECO:0000313" key="4">
    <source>
        <dbReference type="Proteomes" id="UP000011087"/>
    </source>
</evidence>
<evidence type="ECO:0000313" key="2">
    <source>
        <dbReference type="EMBL" id="EKX31096.1"/>
    </source>
</evidence>
<dbReference type="HOGENOM" id="CLU_2594871_0_0_1"/>
<feature type="transmembrane region" description="Helical" evidence="1">
    <location>
        <begin position="31"/>
        <end position="50"/>
    </location>
</feature>
<keyword evidence="1" id="KW-0472">Membrane</keyword>
<keyword evidence="4" id="KW-1185">Reference proteome</keyword>
<sequence length="80" mass="9730">MASIERLQYMCKIRTTWQASSMCLQHAKFDMAAMIMLSMIKCFNILLYCYKNRFEVMYCYKNRFEVMQNKFGHARNLLYN</sequence>
<gene>
    <name evidence="2" type="ORF">GUITHDRAFT_156678</name>
</gene>
<keyword evidence="1" id="KW-0812">Transmembrane</keyword>
<organism evidence="2">
    <name type="scientific">Guillardia theta (strain CCMP2712)</name>
    <name type="common">Cryptophyte</name>
    <dbReference type="NCBI Taxonomy" id="905079"/>
    <lineage>
        <taxon>Eukaryota</taxon>
        <taxon>Cryptophyceae</taxon>
        <taxon>Pyrenomonadales</taxon>
        <taxon>Geminigeraceae</taxon>
        <taxon>Guillardia</taxon>
    </lineage>
</organism>
<dbReference type="GeneID" id="17287817"/>
<dbReference type="PaxDb" id="55529-EKX31096"/>
<reference evidence="4" key="2">
    <citation type="submission" date="2012-11" db="EMBL/GenBank/DDBJ databases">
        <authorList>
            <person name="Kuo A."/>
            <person name="Curtis B.A."/>
            <person name="Tanifuji G."/>
            <person name="Burki F."/>
            <person name="Gruber A."/>
            <person name="Irimia M."/>
            <person name="Maruyama S."/>
            <person name="Arias M.C."/>
            <person name="Ball S.G."/>
            <person name="Gile G.H."/>
            <person name="Hirakawa Y."/>
            <person name="Hopkins J.F."/>
            <person name="Rensing S.A."/>
            <person name="Schmutz J."/>
            <person name="Symeonidi A."/>
            <person name="Elias M."/>
            <person name="Eveleigh R.J."/>
            <person name="Herman E.K."/>
            <person name="Klute M.J."/>
            <person name="Nakayama T."/>
            <person name="Obornik M."/>
            <person name="Reyes-Prieto A."/>
            <person name="Armbrust E.V."/>
            <person name="Aves S.J."/>
            <person name="Beiko R.G."/>
            <person name="Coutinho P."/>
            <person name="Dacks J.B."/>
            <person name="Durnford D.G."/>
            <person name="Fast N.M."/>
            <person name="Green B.R."/>
            <person name="Grisdale C."/>
            <person name="Hempe F."/>
            <person name="Henrissat B."/>
            <person name="Hoppner M.P."/>
            <person name="Ishida K.-I."/>
            <person name="Kim E."/>
            <person name="Koreny L."/>
            <person name="Kroth P.G."/>
            <person name="Liu Y."/>
            <person name="Malik S.-B."/>
            <person name="Maier U.G."/>
            <person name="McRose D."/>
            <person name="Mock T."/>
            <person name="Neilson J.A."/>
            <person name="Onodera N.T."/>
            <person name="Poole A.M."/>
            <person name="Pritham E.J."/>
            <person name="Richards T.A."/>
            <person name="Rocap G."/>
            <person name="Roy S.W."/>
            <person name="Sarai C."/>
            <person name="Schaack S."/>
            <person name="Shirato S."/>
            <person name="Slamovits C.H."/>
            <person name="Spencer D.F."/>
            <person name="Suzuki S."/>
            <person name="Worden A.Z."/>
            <person name="Zauner S."/>
            <person name="Barry K."/>
            <person name="Bell C."/>
            <person name="Bharti A.K."/>
            <person name="Crow J.A."/>
            <person name="Grimwood J."/>
            <person name="Kramer R."/>
            <person name="Lindquist E."/>
            <person name="Lucas S."/>
            <person name="Salamov A."/>
            <person name="McFadden G.I."/>
            <person name="Lane C.E."/>
            <person name="Keeling P.J."/>
            <person name="Gray M.W."/>
            <person name="Grigoriev I.V."/>
            <person name="Archibald J.M."/>
        </authorList>
    </citation>
    <scope>NUCLEOTIDE SEQUENCE</scope>
    <source>
        <strain evidence="4">CCMP2712</strain>
    </source>
</reference>
<proteinExistence type="predicted"/>
<dbReference type="AlphaFoldDB" id="L1I4C8"/>
<name>L1I4C8_GUITC</name>
<accession>L1I4C8</accession>
<dbReference type="RefSeq" id="XP_005818076.1">
    <property type="nucleotide sequence ID" value="XM_005818019.1"/>
</dbReference>